<dbReference type="InParanoid" id="A0A163DN00"/>
<keyword evidence="2" id="KW-1185">Reference proteome</keyword>
<accession>A0A163DN00</accession>
<dbReference type="EMBL" id="KV440983">
    <property type="protein sequence ID" value="OAD72450.1"/>
    <property type="molecule type" value="Genomic_DNA"/>
</dbReference>
<evidence type="ECO:0000313" key="1">
    <source>
        <dbReference type="EMBL" id="OAD72450.1"/>
    </source>
</evidence>
<sequence length="109" mass="12776">MNKPEKLCIGTWTWIEAKLRTGTRLWIRTSKSRKAKFIKRIIYYVFINCGRVYILADLKLPYPNGFANNCGACISLNCGVYSTSREIDKVRDQMAYHIAIEFTQENFWL</sequence>
<dbReference type="AlphaFoldDB" id="A0A163DN00"/>
<name>A0A163DN00_PHYB8</name>
<reference evidence="2" key="1">
    <citation type="submission" date="2015-06" db="EMBL/GenBank/DDBJ databases">
        <title>Expansion of signal transduction pathways in fungi by whole-genome duplication.</title>
        <authorList>
            <consortium name="DOE Joint Genome Institute"/>
            <person name="Corrochano L.M."/>
            <person name="Kuo A."/>
            <person name="Marcet-Houben M."/>
            <person name="Polaino S."/>
            <person name="Salamov A."/>
            <person name="Villalobos J.M."/>
            <person name="Alvarez M.I."/>
            <person name="Avalos J."/>
            <person name="Benito E.P."/>
            <person name="Benoit I."/>
            <person name="Burger G."/>
            <person name="Camino L.P."/>
            <person name="Canovas D."/>
            <person name="Cerda-Olmedo E."/>
            <person name="Cheng J.-F."/>
            <person name="Dominguez A."/>
            <person name="Elias M."/>
            <person name="Eslava A.P."/>
            <person name="Glaser F."/>
            <person name="Grimwood J."/>
            <person name="Gutierrez G."/>
            <person name="Heitman J."/>
            <person name="Henrissat B."/>
            <person name="Iturriaga E.A."/>
            <person name="Lang B.F."/>
            <person name="Lavin J.L."/>
            <person name="Lee S."/>
            <person name="Li W."/>
            <person name="Lindquist E."/>
            <person name="Lopez-Garcia S."/>
            <person name="Luque E.M."/>
            <person name="Marcos A.T."/>
            <person name="Martin J."/>
            <person name="McCluskey K."/>
            <person name="Medina H.R."/>
            <person name="Miralles-Duran A."/>
            <person name="Miyazaki A."/>
            <person name="Munoz-Torres E."/>
            <person name="Oguiza J.A."/>
            <person name="Ohm R."/>
            <person name="Olmedo M."/>
            <person name="Orejas M."/>
            <person name="Ortiz-Castellanos L."/>
            <person name="Pisabarro A.G."/>
            <person name="Rodriguez-Romero J."/>
            <person name="Ruiz-Herrera J."/>
            <person name="Ruiz-Vazquez R."/>
            <person name="Sanz C."/>
            <person name="Schackwitz W."/>
            <person name="Schmutz J."/>
            <person name="Shahriari M."/>
            <person name="Shelest E."/>
            <person name="Silva-Franco F."/>
            <person name="Soanes D."/>
            <person name="Syed K."/>
            <person name="Tagua V.G."/>
            <person name="Talbot N.J."/>
            <person name="Thon M."/>
            <person name="De vries R.P."/>
            <person name="Wiebenga A."/>
            <person name="Yadav J.S."/>
            <person name="Braun E.L."/>
            <person name="Baker S."/>
            <person name="Garre V."/>
            <person name="Horwitz B."/>
            <person name="Torres-Martinez S."/>
            <person name="Idnurm A."/>
            <person name="Herrera-Estrella A."/>
            <person name="Gabaldon T."/>
            <person name="Grigoriev I.V."/>
        </authorList>
    </citation>
    <scope>NUCLEOTIDE SEQUENCE [LARGE SCALE GENOMIC DNA]</scope>
    <source>
        <strain evidence="2">NRRL 1555(-)</strain>
    </source>
</reference>
<dbReference type="Proteomes" id="UP000077315">
    <property type="component" value="Unassembled WGS sequence"/>
</dbReference>
<evidence type="ECO:0000313" key="2">
    <source>
        <dbReference type="Proteomes" id="UP000077315"/>
    </source>
</evidence>
<gene>
    <name evidence="1" type="ORF">PHYBLDRAFT_169577</name>
</gene>
<protein>
    <submittedName>
        <fullName evidence="1">Uncharacterized protein</fullName>
    </submittedName>
</protein>
<proteinExistence type="predicted"/>
<dbReference type="RefSeq" id="XP_018290490.1">
    <property type="nucleotide sequence ID" value="XM_018436108.1"/>
</dbReference>
<dbReference type="VEuPathDB" id="FungiDB:PHYBLDRAFT_169577"/>
<dbReference type="GeneID" id="28997014"/>
<organism evidence="1 2">
    <name type="scientific">Phycomyces blakesleeanus (strain ATCC 8743b / DSM 1359 / FGSC 10004 / NBRC 33097 / NRRL 1555)</name>
    <dbReference type="NCBI Taxonomy" id="763407"/>
    <lineage>
        <taxon>Eukaryota</taxon>
        <taxon>Fungi</taxon>
        <taxon>Fungi incertae sedis</taxon>
        <taxon>Mucoromycota</taxon>
        <taxon>Mucoromycotina</taxon>
        <taxon>Mucoromycetes</taxon>
        <taxon>Mucorales</taxon>
        <taxon>Phycomycetaceae</taxon>
        <taxon>Phycomyces</taxon>
    </lineage>
</organism>